<evidence type="ECO:0000256" key="4">
    <source>
        <dbReference type="SAM" id="MobiDB-lite"/>
    </source>
</evidence>
<dbReference type="SUPFAM" id="SSF48403">
    <property type="entry name" value="Ankyrin repeat"/>
    <property type="match status" value="3"/>
</dbReference>
<sequence length="1145" mass="125564">MATDHQWESNKAEIRRLYLVEETPQKELLQAVRGLGLTVTKAQLEYRLKLWKFKRNIDKKNWPYIDNRINKRTQAGKASEVIYCGRRVKASTVNKETNRHRDITFSAQIAPPPSPQSPKDVQISICTPQPFPLEFVWPSSLPWLQFQSTYSHLFLSPHPQQNQNPGSASVEPHPDGVSKALISSIFGHQLVDQRPNLSKLASAIGISMPEAYPGENLTRGEMLLSGSGSELLRESMMIEIFRISNNLLGDGYDSGPDGDEIFHRIISTLHRSGITRSPLNLVSLANVTISAFIEKLFQWAFVKALESKPCELCEEKGKVQFFEEDLETHNEEECKSYRNLLGIIKWMLLSGQSSNDKFWDGNDILTPLQHSVTEGKKDLIELLLNAGADPNLNPGESGTPLELAIELARFSLSTSLEIVHRLLASNAKVTSQTICSAIKSGQLQLVQVLVKQQSKPDYTGCLGAAAGSTSGNLDMLYYTMELLQSQYTPADIVPMIEQEALVSAAKGGNNDAIEYLLEFVSCVSAPSYPGIPADALFPAAEKGHSATCELLIKYGAPVNAQDIYGITPLHKAAQHGDKATCELLIRHGARVNTFPAKPSPLHVASFKGNTAALDVLICNGALVNQSYSAITSIAAERYFGGYYLPEDVKSSLAGAGADLVGSELLVAAYNSDAELLHEALGAGADPNQKNNEGHNALRLSLLNFVKNSKEGPERLSMVTMLLNANILVQVADLIAAIRLGDVCVVQAVLAQAFSQGVWPINHTSASDMGPLEAAILAKKNQLLEMVMGWGGNAYEAGAVRAAIETDQGIGFVKSLFNNRPHSLPLAPREIEAVVAAIKHKDRAILGLLLSALPFPNQCQLPQQSLPLDEALELRDMELICQLLDHGYRPSWETLEKLAVTGDLALANILITERGCPFPPESLCSPKRGWPRHCPLTLAVINNHAEMLQLLLTTGLDVDDRIGFESGRTRRAAFQQAVENANLPIMDILLTAGADVNAPPALRFGATALQLAAIKGYLGIAKQLMELGADPNAHRAMEFGRTALEGAAEYGRIDMIDFLLKNGVKTTGSGRRQYLRAVLFAEDEGNYVAAENLRSFREWTEADKLMFEDIKEERDRVSLDNHTDYYSDEYSSDEADDDDYDDEEMD</sequence>
<evidence type="ECO:0000256" key="2">
    <source>
        <dbReference type="ARBA" id="ARBA00023043"/>
    </source>
</evidence>
<accession>A0AAV9HTV2</accession>
<gene>
    <name evidence="6" type="ORF">QBC42DRAFT_295738</name>
</gene>
<evidence type="ECO:0000313" key="7">
    <source>
        <dbReference type="Proteomes" id="UP001321749"/>
    </source>
</evidence>
<reference evidence="6" key="2">
    <citation type="submission" date="2023-06" db="EMBL/GenBank/DDBJ databases">
        <authorList>
            <consortium name="Lawrence Berkeley National Laboratory"/>
            <person name="Mondo S.J."/>
            <person name="Hensen N."/>
            <person name="Bonometti L."/>
            <person name="Westerberg I."/>
            <person name="Brannstrom I.O."/>
            <person name="Guillou S."/>
            <person name="Cros-Aarteil S."/>
            <person name="Calhoun S."/>
            <person name="Haridas S."/>
            <person name="Kuo A."/>
            <person name="Pangilinan J."/>
            <person name="Riley R."/>
            <person name="Labutti K."/>
            <person name="Andreopoulos B."/>
            <person name="Lipzen A."/>
            <person name="Chen C."/>
            <person name="Yanf M."/>
            <person name="Daum C."/>
            <person name="Ng V."/>
            <person name="Clum A."/>
            <person name="Steindorff A."/>
            <person name="Ohm R."/>
            <person name="Martin F."/>
            <person name="Silar P."/>
            <person name="Natvig D."/>
            <person name="Lalanne C."/>
            <person name="Gautier V."/>
            <person name="Ament-Velasquez S.L."/>
            <person name="Kruys A."/>
            <person name="Hutchinson M.I."/>
            <person name="Powell A.J."/>
            <person name="Barry K."/>
            <person name="Miller A.N."/>
            <person name="Grigoriev I.V."/>
            <person name="Debuchy R."/>
            <person name="Gladieux P."/>
            <person name="Thoren M.H."/>
            <person name="Johannesson H."/>
        </authorList>
    </citation>
    <scope>NUCLEOTIDE SEQUENCE</scope>
    <source>
        <strain evidence="6">PSN324</strain>
    </source>
</reference>
<feature type="repeat" description="ANK" evidence="3">
    <location>
        <begin position="363"/>
        <end position="395"/>
    </location>
</feature>
<dbReference type="PROSITE" id="PS50297">
    <property type="entry name" value="ANK_REP_REGION"/>
    <property type="match status" value="4"/>
</dbReference>
<evidence type="ECO:0000259" key="5">
    <source>
        <dbReference type="Pfam" id="PF14420"/>
    </source>
</evidence>
<dbReference type="Pfam" id="PF14420">
    <property type="entry name" value="Clr5"/>
    <property type="match status" value="1"/>
</dbReference>
<feature type="region of interest" description="Disordered" evidence="4">
    <location>
        <begin position="1120"/>
        <end position="1145"/>
    </location>
</feature>
<feature type="domain" description="Clr5" evidence="5">
    <location>
        <begin position="4"/>
        <end position="54"/>
    </location>
</feature>
<dbReference type="SMART" id="SM00248">
    <property type="entry name" value="ANK"/>
    <property type="match status" value="13"/>
</dbReference>
<keyword evidence="2 3" id="KW-0040">ANK repeat</keyword>
<evidence type="ECO:0000256" key="1">
    <source>
        <dbReference type="ARBA" id="ARBA00022737"/>
    </source>
</evidence>
<dbReference type="InterPro" id="IPR025676">
    <property type="entry name" value="Clr5_dom"/>
</dbReference>
<evidence type="ECO:0000256" key="3">
    <source>
        <dbReference type="PROSITE-ProRule" id="PRU00023"/>
    </source>
</evidence>
<dbReference type="InterPro" id="IPR051165">
    <property type="entry name" value="Multifunctional_ANK_Repeat"/>
</dbReference>
<dbReference type="Pfam" id="PF12796">
    <property type="entry name" value="Ank_2"/>
    <property type="match status" value="2"/>
</dbReference>
<dbReference type="PANTHER" id="PTHR24123:SF33">
    <property type="entry name" value="PROTEIN HOS4"/>
    <property type="match status" value="1"/>
</dbReference>
<organism evidence="6 7">
    <name type="scientific">Cladorrhinum samala</name>
    <dbReference type="NCBI Taxonomy" id="585594"/>
    <lineage>
        <taxon>Eukaryota</taxon>
        <taxon>Fungi</taxon>
        <taxon>Dikarya</taxon>
        <taxon>Ascomycota</taxon>
        <taxon>Pezizomycotina</taxon>
        <taxon>Sordariomycetes</taxon>
        <taxon>Sordariomycetidae</taxon>
        <taxon>Sordariales</taxon>
        <taxon>Podosporaceae</taxon>
        <taxon>Cladorrhinum</taxon>
    </lineage>
</organism>
<dbReference type="Proteomes" id="UP001321749">
    <property type="component" value="Unassembled WGS sequence"/>
</dbReference>
<dbReference type="PANTHER" id="PTHR24123">
    <property type="entry name" value="ANKYRIN REPEAT-CONTAINING"/>
    <property type="match status" value="1"/>
</dbReference>
<name>A0AAV9HTV2_9PEZI</name>
<evidence type="ECO:0000313" key="6">
    <source>
        <dbReference type="EMBL" id="KAK4463763.1"/>
    </source>
</evidence>
<comment type="caution">
    <text evidence="6">The sequence shown here is derived from an EMBL/GenBank/DDBJ whole genome shotgun (WGS) entry which is preliminary data.</text>
</comment>
<protein>
    <submittedName>
        <fullName evidence="6">Ankyrin repeat-containing domain protein</fullName>
    </submittedName>
</protein>
<dbReference type="Gene3D" id="1.25.40.20">
    <property type="entry name" value="Ankyrin repeat-containing domain"/>
    <property type="match status" value="3"/>
</dbReference>
<keyword evidence="7" id="KW-1185">Reference proteome</keyword>
<reference evidence="6" key="1">
    <citation type="journal article" date="2023" name="Mol. Phylogenet. Evol.">
        <title>Genome-scale phylogeny and comparative genomics of the fungal order Sordariales.</title>
        <authorList>
            <person name="Hensen N."/>
            <person name="Bonometti L."/>
            <person name="Westerberg I."/>
            <person name="Brannstrom I.O."/>
            <person name="Guillou S."/>
            <person name="Cros-Aarteil S."/>
            <person name="Calhoun S."/>
            <person name="Haridas S."/>
            <person name="Kuo A."/>
            <person name="Mondo S."/>
            <person name="Pangilinan J."/>
            <person name="Riley R."/>
            <person name="LaButti K."/>
            <person name="Andreopoulos B."/>
            <person name="Lipzen A."/>
            <person name="Chen C."/>
            <person name="Yan M."/>
            <person name="Daum C."/>
            <person name="Ng V."/>
            <person name="Clum A."/>
            <person name="Steindorff A."/>
            <person name="Ohm R.A."/>
            <person name="Martin F."/>
            <person name="Silar P."/>
            <person name="Natvig D.O."/>
            <person name="Lalanne C."/>
            <person name="Gautier V."/>
            <person name="Ament-Velasquez S.L."/>
            <person name="Kruys A."/>
            <person name="Hutchinson M.I."/>
            <person name="Powell A.J."/>
            <person name="Barry K."/>
            <person name="Miller A.N."/>
            <person name="Grigoriev I.V."/>
            <person name="Debuchy R."/>
            <person name="Gladieux P."/>
            <person name="Hiltunen Thoren M."/>
            <person name="Johannesson H."/>
        </authorList>
    </citation>
    <scope>NUCLEOTIDE SEQUENCE</scope>
    <source>
        <strain evidence="6">PSN324</strain>
    </source>
</reference>
<dbReference type="PRINTS" id="PR01415">
    <property type="entry name" value="ANKYRIN"/>
</dbReference>
<feature type="compositionally biased region" description="Acidic residues" evidence="4">
    <location>
        <begin position="1125"/>
        <end position="1145"/>
    </location>
</feature>
<dbReference type="InterPro" id="IPR036770">
    <property type="entry name" value="Ankyrin_rpt-contain_sf"/>
</dbReference>
<feature type="repeat" description="ANK" evidence="3">
    <location>
        <begin position="564"/>
        <end position="596"/>
    </location>
</feature>
<dbReference type="Pfam" id="PF00023">
    <property type="entry name" value="Ank"/>
    <property type="match status" value="1"/>
</dbReference>
<proteinExistence type="predicted"/>
<keyword evidence="1" id="KW-0677">Repeat</keyword>
<feature type="repeat" description="ANK" evidence="3">
    <location>
        <begin position="1038"/>
        <end position="1070"/>
    </location>
</feature>
<dbReference type="InterPro" id="IPR002110">
    <property type="entry name" value="Ankyrin_rpt"/>
</dbReference>
<feature type="repeat" description="ANK" evidence="3">
    <location>
        <begin position="1003"/>
        <end position="1035"/>
    </location>
</feature>
<dbReference type="PROSITE" id="PS50088">
    <property type="entry name" value="ANK_REPEAT"/>
    <property type="match status" value="5"/>
</dbReference>
<dbReference type="AlphaFoldDB" id="A0AAV9HTV2"/>
<dbReference type="EMBL" id="MU864956">
    <property type="protein sequence ID" value="KAK4463763.1"/>
    <property type="molecule type" value="Genomic_DNA"/>
</dbReference>
<feature type="repeat" description="ANK" evidence="3">
    <location>
        <begin position="596"/>
        <end position="628"/>
    </location>
</feature>